<feature type="domain" description="Hikeshi-like N-terminal" evidence="2">
    <location>
        <begin position="54"/>
        <end position="175"/>
    </location>
</feature>
<dbReference type="EMBL" id="CAEY01001357">
    <property type="status" value="NOT_ANNOTATED_CDS"/>
    <property type="molecule type" value="Genomic_DNA"/>
</dbReference>
<organism evidence="4 5">
    <name type="scientific">Tetranychus urticae</name>
    <name type="common">Two-spotted spider mite</name>
    <dbReference type="NCBI Taxonomy" id="32264"/>
    <lineage>
        <taxon>Eukaryota</taxon>
        <taxon>Metazoa</taxon>
        <taxon>Ecdysozoa</taxon>
        <taxon>Arthropoda</taxon>
        <taxon>Chelicerata</taxon>
        <taxon>Arachnida</taxon>
        <taxon>Acari</taxon>
        <taxon>Acariformes</taxon>
        <taxon>Trombidiformes</taxon>
        <taxon>Prostigmata</taxon>
        <taxon>Eleutherengona</taxon>
        <taxon>Raphignathae</taxon>
        <taxon>Tetranychoidea</taxon>
        <taxon>Tetranychidae</taxon>
        <taxon>Tetranychus</taxon>
    </lineage>
</organism>
<dbReference type="AlphaFoldDB" id="T1K1V8"/>
<dbReference type="InterPro" id="IPR048364">
    <property type="entry name" value="Hikeshi-like_C"/>
</dbReference>
<dbReference type="HOGENOM" id="CLU_084839_0_0_1"/>
<dbReference type="Pfam" id="PF21057">
    <property type="entry name" value="Hikeshi-like_C"/>
    <property type="match status" value="1"/>
</dbReference>
<dbReference type="eggNOG" id="KOG4067">
    <property type="taxonomic scope" value="Eukaryota"/>
</dbReference>
<dbReference type="Proteomes" id="UP000015104">
    <property type="component" value="Unassembled WGS sequence"/>
</dbReference>
<dbReference type="GO" id="GO:0030544">
    <property type="term" value="F:Hsp70 protein binding"/>
    <property type="evidence" value="ECO:0007669"/>
    <property type="project" value="TreeGrafter"/>
</dbReference>
<proteinExistence type="inferred from homology"/>
<dbReference type="PANTHER" id="PTHR12925:SF0">
    <property type="entry name" value="PROTEIN HIKESHI"/>
    <property type="match status" value="1"/>
</dbReference>
<name>T1K1V8_TETUR</name>
<evidence type="ECO:0000313" key="5">
    <source>
        <dbReference type="Proteomes" id="UP000015104"/>
    </source>
</evidence>
<evidence type="ECO:0000259" key="3">
    <source>
        <dbReference type="Pfam" id="PF21057"/>
    </source>
</evidence>
<dbReference type="STRING" id="32264.T1K1V8"/>
<dbReference type="GO" id="GO:0005634">
    <property type="term" value="C:nucleus"/>
    <property type="evidence" value="ECO:0007669"/>
    <property type="project" value="TreeGrafter"/>
</dbReference>
<dbReference type="GO" id="GO:0005829">
    <property type="term" value="C:cytosol"/>
    <property type="evidence" value="ECO:0007669"/>
    <property type="project" value="TreeGrafter"/>
</dbReference>
<dbReference type="PANTHER" id="PTHR12925">
    <property type="entry name" value="HIKESHI FAMILY MEMBER"/>
    <property type="match status" value="1"/>
</dbReference>
<dbReference type="Pfam" id="PF05603">
    <property type="entry name" value="Hikeshi-like_N"/>
    <property type="match status" value="1"/>
</dbReference>
<sequence>MHHSIKDRYIREASVSIALFVLLTLPLRNSSFCLVFNCVPTDNFLFDMSLFGIIVSGRLVQTDFQPVDAGKFLITIPSPESINHIVVFLTGAQPLPLEVGASVYFSWPDPISPPTWQYLGYISNDKPSAIFRITKLKTSTPSNTFGFSQPIVAQYAQIGISCEPLAQIQQLTADISVNPTAADSVLTYAAKTAENLFNYTCSFARTLLTDTNEQFVPLSIIHQWYQNFMRRLEQDPTFMKG</sequence>
<dbReference type="GO" id="GO:0006606">
    <property type="term" value="P:protein import into nucleus"/>
    <property type="evidence" value="ECO:0007669"/>
    <property type="project" value="TreeGrafter"/>
</dbReference>
<comment type="similarity">
    <text evidence="1">Belongs to the OPI10 family.</text>
</comment>
<reference evidence="4" key="2">
    <citation type="submission" date="2015-06" db="UniProtKB">
        <authorList>
            <consortium name="EnsemblMetazoa"/>
        </authorList>
    </citation>
    <scope>IDENTIFICATION</scope>
</reference>
<evidence type="ECO:0000313" key="4">
    <source>
        <dbReference type="EnsemblMetazoa" id="tetur04g02820.1"/>
    </source>
</evidence>
<accession>T1K1V8</accession>
<dbReference type="GO" id="GO:0061608">
    <property type="term" value="F:nuclear import signal receptor activity"/>
    <property type="evidence" value="ECO:0007669"/>
    <property type="project" value="TreeGrafter"/>
</dbReference>
<keyword evidence="5" id="KW-1185">Reference proteome</keyword>
<feature type="domain" description="Hikeshi-like C-terminal" evidence="3">
    <location>
        <begin position="184"/>
        <end position="240"/>
    </location>
</feature>
<evidence type="ECO:0000259" key="2">
    <source>
        <dbReference type="Pfam" id="PF05603"/>
    </source>
</evidence>
<reference evidence="5" key="1">
    <citation type="submission" date="2011-08" db="EMBL/GenBank/DDBJ databases">
        <authorList>
            <person name="Rombauts S."/>
        </authorList>
    </citation>
    <scope>NUCLEOTIDE SEQUENCE</scope>
    <source>
        <strain evidence="5">London</strain>
    </source>
</reference>
<dbReference type="InterPro" id="IPR031318">
    <property type="entry name" value="OPI10"/>
</dbReference>
<protein>
    <submittedName>
        <fullName evidence="4">Uncharacterized protein</fullName>
    </submittedName>
</protein>
<evidence type="ECO:0000256" key="1">
    <source>
        <dbReference type="ARBA" id="ARBA00006623"/>
    </source>
</evidence>
<dbReference type="EnsemblMetazoa" id="tetur04g02820.1">
    <property type="protein sequence ID" value="tetur04g02820.1"/>
    <property type="gene ID" value="tetur04g02820"/>
</dbReference>
<dbReference type="InterPro" id="IPR008493">
    <property type="entry name" value="Hikeshi-like_N"/>
</dbReference>